<evidence type="ECO:0000313" key="1">
    <source>
        <dbReference type="EMBL" id="KKK84243.1"/>
    </source>
</evidence>
<sequence length="189" mass="22065">EWQKSGMRMMIPWRDGDDRLQMLNLSWMIPGWGDLSEYDAEQFLTGRALVQNPFANIIAELFSKRQFSGAPLYYEWDDNRTKTASILRSLWRQGAPSIYSVDLAKLHERVSGDEDSLTYGQQLANQLGLKAEILDIAKNRRTASIRKNIYAREIRSNLKKKLRKATSDRERRKAVSYALRRIRKVVRDK</sequence>
<proteinExistence type="predicted"/>
<feature type="non-terminal residue" evidence="1">
    <location>
        <position position="1"/>
    </location>
</feature>
<dbReference type="AlphaFoldDB" id="A0A0F8YS36"/>
<accession>A0A0F8YS36</accession>
<organism evidence="1">
    <name type="scientific">marine sediment metagenome</name>
    <dbReference type="NCBI Taxonomy" id="412755"/>
    <lineage>
        <taxon>unclassified sequences</taxon>
        <taxon>metagenomes</taxon>
        <taxon>ecological metagenomes</taxon>
    </lineage>
</organism>
<gene>
    <name evidence="1" type="ORF">LCGC14_2785300</name>
</gene>
<name>A0A0F8YS36_9ZZZZ</name>
<reference evidence="1" key="1">
    <citation type="journal article" date="2015" name="Nature">
        <title>Complex archaea that bridge the gap between prokaryotes and eukaryotes.</title>
        <authorList>
            <person name="Spang A."/>
            <person name="Saw J.H."/>
            <person name="Jorgensen S.L."/>
            <person name="Zaremba-Niedzwiedzka K."/>
            <person name="Martijn J."/>
            <person name="Lind A.E."/>
            <person name="van Eijk R."/>
            <person name="Schleper C."/>
            <person name="Guy L."/>
            <person name="Ettema T.J."/>
        </authorList>
    </citation>
    <scope>NUCLEOTIDE SEQUENCE</scope>
</reference>
<comment type="caution">
    <text evidence="1">The sequence shown here is derived from an EMBL/GenBank/DDBJ whole genome shotgun (WGS) entry which is preliminary data.</text>
</comment>
<dbReference type="EMBL" id="LAZR01051866">
    <property type="protein sequence ID" value="KKK84243.1"/>
    <property type="molecule type" value="Genomic_DNA"/>
</dbReference>
<protein>
    <submittedName>
        <fullName evidence="1">Uncharacterized protein</fullName>
    </submittedName>
</protein>